<dbReference type="AlphaFoldDB" id="A0A8C9XDD0"/>
<evidence type="ECO:0000259" key="11">
    <source>
        <dbReference type="Pfam" id="PF25508"/>
    </source>
</evidence>
<feature type="transmembrane region" description="Helical" evidence="8">
    <location>
        <begin position="819"/>
        <end position="838"/>
    </location>
</feature>
<accession>A0A8C9XDD0</accession>
<keyword evidence="2" id="KW-0813">Transport</keyword>
<dbReference type="InterPro" id="IPR057366">
    <property type="entry name" value="TRPM-like"/>
</dbReference>
<dbReference type="Pfam" id="PF00520">
    <property type="entry name" value="Ion_trans"/>
    <property type="match status" value="1"/>
</dbReference>
<evidence type="ECO:0000259" key="9">
    <source>
        <dbReference type="Pfam" id="PF00520"/>
    </source>
</evidence>
<evidence type="ECO:0000256" key="2">
    <source>
        <dbReference type="ARBA" id="ARBA00022448"/>
    </source>
</evidence>
<dbReference type="InterPro" id="IPR041491">
    <property type="entry name" value="TRPM_SLOG"/>
</dbReference>
<evidence type="ECO:0000256" key="5">
    <source>
        <dbReference type="ARBA" id="ARBA00023065"/>
    </source>
</evidence>
<dbReference type="Ensembl" id="ENSSLUT00000008580.1">
    <property type="protein sequence ID" value="ENSSLUP00000008307.1"/>
    <property type="gene ID" value="ENSSLUG00000003859.1"/>
</dbReference>
<reference evidence="12" key="1">
    <citation type="submission" date="2025-08" db="UniProtKB">
        <authorList>
            <consortium name="Ensembl"/>
        </authorList>
    </citation>
    <scope>IDENTIFICATION</scope>
</reference>
<evidence type="ECO:0000256" key="3">
    <source>
        <dbReference type="ARBA" id="ARBA00022692"/>
    </source>
</evidence>
<evidence type="ECO:0000259" key="10">
    <source>
        <dbReference type="Pfam" id="PF18139"/>
    </source>
</evidence>
<dbReference type="InterPro" id="IPR005821">
    <property type="entry name" value="Ion_trans_dom"/>
</dbReference>
<comment type="subcellular location">
    <subcellularLocation>
        <location evidence="1">Membrane</location>
        <topology evidence="1">Multi-pass membrane protein</topology>
    </subcellularLocation>
</comment>
<evidence type="ECO:0000256" key="7">
    <source>
        <dbReference type="ARBA" id="ARBA00023303"/>
    </source>
</evidence>
<keyword evidence="7" id="KW-0407">Ion channel</keyword>
<feature type="domain" description="Ion transport" evidence="9">
    <location>
        <begin position="749"/>
        <end position="1000"/>
    </location>
</feature>
<sequence length="1173" mass="134822">ILRTETLRSKGEGRAGCQTWIPKIIKKRVCTTFVEDSFSNGTRCQCGGAREAHGSVALGDYFSTAIVNHWDSAQHSSEYPTDAFGELQFAGASKRLSYFLRLSWDTPPAMVYTLMTAHWGLPIPNLVVSIVGGEGRAKVKTWVREVIRQGLVKASQSTGAWIMTPGLREGVGRCVGEAVRDHATAASSVSLNKVVALGITSWGLVHNREQLVNPQGSFPAKYHVQNLSPDTCCLDINYQAFLLVDDGSVGPRAETGFRAKLEDYISHQRTGGERWDYEIYVLVRRHFPSEAESDKLVERALSIYQHRDLITIYHGEQDSPNEFDTLLLKSLVGASRHRASEEDSPYNDELKLAVTWNRVGFAKSELFNGDIQWKYEDLEDSMTDALINDKPQFVRLFAENGLNILDYLTYGRLESLYRSVAEGTVLYQLLQQQLAERLGTVADSNRQFSTSKVAKKKKKSGPEEITLFEVAELLELLMGDICQPFYYDALGLEQTSVKSRAFRRASKLLQGECLYRNRRCLFPWASLFIWAVLQNRSEMATYFWEMAGESVLSALGGCKILRELSKLETETEAKLSTKDLAQRFENLAHDVFGSCYRSNESRSFTLLIRKSPVWGGTTCLQMGMGADARLFFSHDGVQALLSQIWWGDMKRNTEVWKLVLTFFCPVLCYTNFISFRKQEKEEEEEEGEPNEDGLGKDSDSLYGNTVFSFADINHILHSHRPPKRPYVVSRWRQFWFAPVTTFLGNVLMYFLFLLLFAYVLLVDFKPSPVSGLAVSEYVLYFWVFTFVCEEIRQTFFLGSMSYRQRIRVYIQDVWNKFDLTAITLFIMGVICRMFTWSYGFGRDVLCVGYMVFTLRLLHIFAIHKQLGPKIIIVGKMMKDVFFFFFFMMVWLIAYGVANQALLYSYDPNLDRIFRRVFYRPYLHIFGQIPVEEMDVKKSWEMDCTHNMTLIQNGEEPCRTLSNNWLVVILLVIYLLATNILLINLLIAMFSYTFNKVQAHSDIYWKFQRYNLIVQYHSLPSLAPPFIILSHINIFIKRAIRKVPSFKILHFVLQLRGKAANRLMTWENIQKEDFLSAQNKLQRSCDSERLKGMSVKVDDVLKHVTESRSFDHRLRALENEMEYCSHALSWIVDTLAQGSTFKPSRPPPTVSGAKSKHTFFTETMEWFLPRVIHT</sequence>
<protein>
    <recommendedName>
        <fullName evidence="14">Histidine rich calcium binding protein</fullName>
    </recommendedName>
</protein>
<evidence type="ECO:0000313" key="12">
    <source>
        <dbReference type="Ensembl" id="ENSSLUP00000008307.1"/>
    </source>
</evidence>
<feature type="transmembrane region" description="Helical" evidence="8">
    <location>
        <begin position="779"/>
        <end position="798"/>
    </location>
</feature>
<evidence type="ECO:0000256" key="4">
    <source>
        <dbReference type="ARBA" id="ARBA00022989"/>
    </source>
</evidence>
<keyword evidence="6 8" id="KW-0472">Membrane</keyword>
<dbReference type="GO" id="GO:0005886">
    <property type="term" value="C:plasma membrane"/>
    <property type="evidence" value="ECO:0007669"/>
    <property type="project" value="TreeGrafter"/>
</dbReference>
<proteinExistence type="predicted"/>
<evidence type="ECO:0000256" key="8">
    <source>
        <dbReference type="SAM" id="Phobius"/>
    </source>
</evidence>
<evidence type="ECO:0000313" key="13">
    <source>
        <dbReference type="Proteomes" id="UP000694568"/>
    </source>
</evidence>
<keyword evidence="5" id="KW-0406">Ion transport</keyword>
<dbReference type="GO" id="GO:0005227">
    <property type="term" value="F:calcium-activated cation channel activity"/>
    <property type="evidence" value="ECO:0007669"/>
    <property type="project" value="TreeGrafter"/>
</dbReference>
<feature type="transmembrane region" description="Helical" evidence="8">
    <location>
        <begin position="734"/>
        <end position="759"/>
    </location>
</feature>
<evidence type="ECO:0008006" key="14">
    <source>
        <dbReference type="Google" id="ProtNLM"/>
    </source>
</evidence>
<keyword evidence="13" id="KW-1185">Reference proteome</keyword>
<reference evidence="12" key="2">
    <citation type="submission" date="2025-09" db="UniProtKB">
        <authorList>
            <consortium name="Ensembl"/>
        </authorList>
    </citation>
    <scope>IDENTIFICATION</scope>
</reference>
<dbReference type="Pfam" id="PF25508">
    <property type="entry name" value="TRPM2"/>
    <property type="match status" value="1"/>
</dbReference>
<feature type="transmembrane region" description="Helical" evidence="8">
    <location>
        <begin position="882"/>
        <end position="905"/>
    </location>
</feature>
<gene>
    <name evidence="12" type="primary">LOC116061248</name>
</gene>
<feature type="domain" description="TRPM SLOG" evidence="10">
    <location>
        <begin position="98"/>
        <end position="270"/>
    </location>
</feature>
<evidence type="ECO:0000256" key="6">
    <source>
        <dbReference type="ARBA" id="ARBA00023136"/>
    </source>
</evidence>
<feature type="transmembrane region" description="Helical" evidence="8">
    <location>
        <begin position="964"/>
        <end position="986"/>
    </location>
</feature>
<feature type="domain" description="TRPM-like" evidence="11">
    <location>
        <begin position="365"/>
        <end position="634"/>
    </location>
</feature>
<keyword evidence="3 8" id="KW-0812">Transmembrane</keyword>
<dbReference type="InterPro" id="IPR050927">
    <property type="entry name" value="TRPM"/>
</dbReference>
<dbReference type="GO" id="GO:0099604">
    <property type="term" value="F:ligand-gated calcium channel activity"/>
    <property type="evidence" value="ECO:0007669"/>
    <property type="project" value="TreeGrafter"/>
</dbReference>
<evidence type="ECO:0000256" key="1">
    <source>
        <dbReference type="ARBA" id="ARBA00004141"/>
    </source>
</evidence>
<dbReference type="PANTHER" id="PTHR13800">
    <property type="entry name" value="TRANSIENT RECEPTOR POTENTIAL CATION CHANNEL, SUBFAMILY M, MEMBER 6"/>
    <property type="match status" value="1"/>
</dbReference>
<keyword evidence="4 8" id="KW-1133">Transmembrane helix</keyword>
<organism evidence="12 13">
    <name type="scientific">Sander lucioperca</name>
    <name type="common">Pike-perch</name>
    <name type="synonym">Perca lucioperca</name>
    <dbReference type="NCBI Taxonomy" id="283035"/>
    <lineage>
        <taxon>Eukaryota</taxon>
        <taxon>Metazoa</taxon>
        <taxon>Chordata</taxon>
        <taxon>Craniata</taxon>
        <taxon>Vertebrata</taxon>
        <taxon>Euteleostomi</taxon>
        <taxon>Actinopterygii</taxon>
        <taxon>Neopterygii</taxon>
        <taxon>Teleostei</taxon>
        <taxon>Neoteleostei</taxon>
        <taxon>Acanthomorphata</taxon>
        <taxon>Eupercaria</taxon>
        <taxon>Perciformes</taxon>
        <taxon>Percoidei</taxon>
        <taxon>Percidae</taxon>
        <taxon>Luciopercinae</taxon>
        <taxon>Sander</taxon>
    </lineage>
</organism>
<feature type="transmembrane region" description="Helical" evidence="8">
    <location>
        <begin position="844"/>
        <end position="862"/>
    </location>
</feature>
<dbReference type="PANTHER" id="PTHR13800:SF47">
    <property type="entry name" value="TRANSIENT RECEPTOR POTENTIAL CATION CHANNEL SUBFAMILY M MEMBER 4 ISOFORM X1-RELATED"/>
    <property type="match status" value="1"/>
</dbReference>
<feature type="transmembrane region" description="Helical" evidence="8">
    <location>
        <begin position="655"/>
        <end position="673"/>
    </location>
</feature>
<dbReference type="Pfam" id="PF18139">
    <property type="entry name" value="LSDAT_euk"/>
    <property type="match status" value="1"/>
</dbReference>
<dbReference type="GeneTree" id="ENSGT00940000158693"/>
<dbReference type="Proteomes" id="UP000694568">
    <property type="component" value="Unplaced"/>
</dbReference>
<name>A0A8C9XDD0_SANLU</name>